<reference evidence="6" key="1">
    <citation type="journal article" date="2010" name="Genome Biol.">
        <title>Genome sequence of the necrotrophic plant pathogen Pythium ultimum reveals original pathogenicity mechanisms and effector repertoire.</title>
        <authorList>
            <person name="Levesque C.A."/>
            <person name="Brouwer H."/>
            <person name="Cano L."/>
            <person name="Hamilton J.P."/>
            <person name="Holt C."/>
            <person name="Huitema E."/>
            <person name="Raffaele S."/>
            <person name="Robideau G.P."/>
            <person name="Thines M."/>
            <person name="Win J."/>
            <person name="Zerillo M.M."/>
            <person name="Beakes G.W."/>
            <person name="Boore J.L."/>
            <person name="Busam D."/>
            <person name="Dumas B."/>
            <person name="Ferriera S."/>
            <person name="Fuerstenberg S.I."/>
            <person name="Gachon C.M."/>
            <person name="Gaulin E."/>
            <person name="Govers F."/>
            <person name="Grenville-Briggs L."/>
            <person name="Horner N."/>
            <person name="Hostetler J."/>
            <person name="Jiang R.H."/>
            <person name="Johnson J."/>
            <person name="Krajaejun T."/>
            <person name="Lin H."/>
            <person name="Meijer H.J."/>
            <person name="Moore B."/>
            <person name="Morris P."/>
            <person name="Phuntmart V."/>
            <person name="Puiu D."/>
            <person name="Shetty J."/>
            <person name="Stajich J.E."/>
            <person name="Tripathy S."/>
            <person name="Wawra S."/>
            <person name="van West P."/>
            <person name="Whitty B.R."/>
            <person name="Coutinho P.M."/>
            <person name="Henrissat B."/>
            <person name="Martin F."/>
            <person name="Thomas P.D."/>
            <person name="Tyler B.M."/>
            <person name="De Vries R.P."/>
            <person name="Kamoun S."/>
            <person name="Yandell M."/>
            <person name="Tisserat N."/>
            <person name="Buell C.R."/>
        </authorList>
    </citation>
    <scope>NUCLEOTIDE SEQUENCE</scope>
    <source>
        <strain evidence="6">DAOM:BR144</strain>
    </source>
</reference>
<feature type="region of interest" description="Disordered" evidence="3">
    <location>
        <begin position="289"/>
        <end position="308"/>
    </location>
</feature>
<organism evidence="5 6">
    <name type="scientific">Globisporangium ultimum (strain ATCC 200006 / CBS 805.95 / DAOM BR144)</name>
    <name type="common">Pythium ultimum</name>
    <dbReference type="NCBI Taxonomy" id="431595"/>
    <lineage>
        <taxon>Eukaryota</taxon>
        <taxon>Sar</taxon>
        <taxon>Stramenopiles</taxon>
        <taxon>Oomycota</taxon>
        <taxon>Peronosporomycetes</taxon>
        <taxon>Pythiales</taxon>
        <taxon>Pythiaceae</taxon>
        <taxon>Globisporangium</taxon>
    </lineage>
</organism>
<feature type="binding site" evidence="2">
    <location>
        <position position="283"/>
    </location>
    <ligand>
        <name>substrate</name>
    </ligand>
</feature>
<feature type="signal peptide" evidence="4">
    <location>
        <begin position="1"/>
        <end position="25"/>
    </location>
</feature>
<name>K3WJD1_GLOUD</name>
<dbReference type="HOGENOM" id="CLU_015488_1_0_1"/>
<dbReference type="EMBL" id="GL376564">
    <property type="status" value="NOT_ANNOTATED_CDS"/>
    <property type="molecule type" value="Genomic_DNA"/>
</dbReference>
<dbReference type="eggNOG" id="ENOG502QWHE">
    <property type="taxonomic scope" value="Eukaryota"/>
</dbReference>
<evidence type="ECO:0000256" key="1">
    <source>
        <dbReference type="PIRSR" id="PIRSR001100-1"/>
    </source>
</evidence>
<reference evidence="5" key="3">
    <citation type="submission" date="2015-02" db="UniProtKB">
        <authorList>
            <consortium name="EnsemblProtists"/>
        </authorList>
    </citation>
    <scope>IDENTIFICATION</scope>
    <source>
        <strain evidence="5">DAOM BR144</strain>
    </source>
</reference>
<dbReference type="GO" id="GO:0030245">
    <property type="term" value="P:cellulose catabolic process"/>
    <property type="evidence" value="ECO:0007669"/>
    <property type="project" value="InterPro"/>
</dbReference>
<feature type="binding site" evidence="2">
    <location>
        <position position="287"/>
    </location>
    <ligand>
        <name>substrate</name>
    </ligand>
</feature>
<sequence length="308" mass="32858">MLQQALRAIALGSALVAASLQVIDAEELCSLVPSSYAAAKITYPDAAFALNELEKYSIATWYSDRNGDYTATLNELVAKCSESSRLSLVVYGIPNKDCEAGYSSSGDTVKNSADYVAFLSTLTNTVGNRKALYVLEPDAVGLLAKEGGCGEAAGYRDNLKIAVKQLSENPNAEIYLDIGYWMLQWPDNLSRVVSVLKELASAGNIKGVTINTSNYRSNAELATLCTNFQNAVGSTAYHCIVDTSRNYNAPSSAEWCNVRSAGIGLPPTSNTGYSNLDYFMWIKPPGESDGECTDGSHSSEAMQGPAAG</sequence>
<dbReference type="PANTHER" id="PTHR34876:SF4">
    <property type="entry name" value="1,4-BETA-D-GLUCAN CELLOBIOHYDROLASE C-RELATED"/>
    <property type="match status" value="1"/>
</dbReference>
<dbReference type="Proteomes" id="UP000019132">
    <property type="component" value="Unassembled WGS sequence"/>
</dbReference>
<feature type="binding site" evidence="2">
    <location>
        <position position="214"/>
    </location>
    <ligand>
        <name>substrate</name>
    </ligand>
</feature>
<dbReference type="PIRSF" id="PIRSF001100">
    <property type="entry name" value="Beta_cellobiohydrolase"/>
    <property type="match status" value="1"/>
</dbReference>
<dbReference type="GO" id="GO:0004553">
    <property type="term" value="F:hydrolase activity, hydrolyzing O-glycosyl compounds"/>
    <property type="evidence" value="ECO:0007669"/>
    <property type="project" value="InterPro"/>
</dbReference>
<dbReference type="PANTHER" id="PTHR34876">
    <property type="match status" value="1"/>
</dbReference>
<dbReference type="InParanoid" id="K3WJD1"/>
<keyword evidence="4" id="KW-0732">Signal</keyword>
<evidence type="ECO:0000313" key="6">
    <source>
        <dbReference type="Proteomes" id="UP000019132"/>
    </source>
</evidence>
<dbReference type="InterPro" id="IPR016288">
    <property type="entry name" value="Beta_cellobiohydrolase"/>
</dbReference>
<dbReference type="Gene3D" id="3.20.20.40">
    <property type="entry name" value="1, 4-beta cellobiohydrolase"/>
    <property type="match status" value="1"/>
</dbReference>
<proteinExistence type="predicted"/>
<evidence type="ECO:0000313" key="5">
    <source>
        <dbReference type="EnsemblProtists" id="PYU1_T005073"/>
    </source>
</evidence>
<dbReference type="AlphaFoldDB" id="K3WJD1"/>
<evidence type="ECO:0000256" key="2">
    <source>
        <dbReference type="PIRSR" id="PIRSR001100-2"/>
    </source>
</evidence>
<evidence type="ECO:0000256" key="3">
    <source>
        <dbReference type="SAM" id="MobiDB-lite"/>
    </source>
</evidence>
<accession>K3WJD1</accession>
<dbReference type="EnsemblProtists" id="PYU1_T005073">
    <property type="protein sequence ID" value="PYU1_T005073"/>
    <property type="gene ID" value="PYU1_G005062"/>
</dbReference>
<dbReference type="Pfam" id="PF01341">
    <property type="entry name" value="Glyco_hydro_6"/>
    <property type="match status" value="1"/>
</dbReference>
<dbReference type="OMA" id="SNVSNFH"/>
<dbReference type="FunFam" id="3.20.20.40:FF:000003">
    <property type="entry name" value="Glucanase"/>
    <property type="match status" value="1"/>
</dbReference>
<dbReference type="PRINTS" id="PR00733">
    <property type="entry name" value="GLHYDRLASE6"/>
</dbReference>
<feature type="active site" description="Proton donor" evidence="1">
    <location>
        <position position="138"/>
    </location>
</feature>
<feature type="active site" description="Proton acceptor" evidence="1">
    <location>
        <position position="289"/>
    </location>
</feature>
<reference evidence="6" key="2">
    <citation type="submission" date="2010-04" db="EMBL/GenBank/DDBJ databases">
        <authorList>
            <person name="Buell R."/>
            <person name="Hamilton J."/>
            <person name="Hostetler J."/>
        </authorList>
    </citation>
    <scope>NUCLEOTIDE SEQUENCE [LARGE SCALE GENOMIC DNA]</scope>
    <source>
        <strain evidence="6">DAOM:BR144</strain>
    </source>
</reference>
<protein>
    <recommendedName>
        <fullName evidence="7">Glycoside hydrolase family 6 protein</fullName>
    </recommendedName>
</protein>
<dbReference type="InterPro" id="IPR036434">
    <property type="entry name" value="Beta_cellobiohydrolase_sf"/>
</dbReference>
<dbReference type="SUPFAM" id="SSF51989">
    <property type="entry name" value="Glycosyl hydrolases family 6, cellulases"/>
    <property type="match status" value="1"/>
</dbReference>
<dbReference type="STRING" id="431595.K3WJD1"/>
<keyword evidence="6" id="KW-1185">Reference proteome</keyword>
<feature type="chain" id="PRO_5025475864" description="Glycoside hydrolase family 6 protein" evidence="4">
    <location>
        <begin position="26"/>
        <end position="308"/>
    </location>
</feature>
<evidence type="ECO:0000256" key="4">
    <source>
        <dbReference type="SAM" id="SignalP"/>
    </source>
</evidence>
<evidence type="ECO:0008006" key="7">
    <source>
        <dbReference type="Google" id="ProtNLM"/>
    </source>
</evidence>
<feature type="binding site" evidence="2">
    <location>
        <position position="61"/>
    </location>
    <ligand>
        <name>substrate</name>
    </ligand>
</feature>
<dbReference type="VEuPathDB" id="FungiDB:PYU1_G005062"/>
<feature type="binding site" evidence="2">
    <location>
        <position position="255"/>
    </location>
    <ligand>
        <name>substrate</name>
    </ligand>
</feature>